<sequence length="441" mass="48458">MRVQRDDRHRLPARRDPLAVLPSYFEKLDEILHEMPINRADGTLGLLHTGRLGARVERELPHYDVEFVFDQRILTALYRDYSMLASAYLFEPCDIQFRLARNYGLARRVLPANIAVPLETVAGRLGQKPFLEHSTFTLYNYRRRDASKPVALDNLEPIRQFSGCDKEHNFVAGQVAAASHTGAVVDAALAILRSAQQGSRSDFNAALRRYAEAMGQVNGILAQTLRGCGEYASFRTFLSGSRAQSMFSSGVLFESAGQVSAHAYLGAAQSSSPVASLSTHLFQLSELSPRGSLRCADGVDRLRAPNHQSFLAHVASQARAVPVHTFALRDAESSAAYIQALGQVLAYRHRQWANLRDSAPVVSAADSAALLKYLDVQAAHVRDIAELIRRSHANTDLGQLPPALRARTEAVVHSAETVHRSLDRVLEDGGPSLHSASMPAY</sequence>
<evidence type="ECO:0000313" key="2">
    <source>
        <dbReference type="Proteomes" id="UP001140087"/>
    </source>
</evidence>
<comment type="caution">
    <text evidence="1">The sequence shown here is derived from an EMBL/GenBank/DDBJ whole genome shotgun (WGS) entry which is preliminary data.</text>
</comment>
<protein>
    <submittedName>
        <fullName evidence="1">Uncharacterized protein</fullName>
    </submittedName>
</protein>
<accession>A0ACC1LHZ4</accession>
<organism evidence="1 2">
    <name type="scientific">Coemansia helicoidea</name>
    <dbReference type="NCBI Taxonomy" id="1286919"/>
    <lineage>
        <taxon>Eukaryota</taxon>
        <taxon>Fungi</taxon>
        <taxon>Fungi incertae sedis</taxon>
        <taxon>Zoopagomycota</taxon>
        <taxon>Kickxellomycotina</taxon>
        <taxon>Kickxellomycetes</taxon>
        <taxon>Kickxellales</taxon>
        <taxon>Kickxellaceae</taxon>
        <taxon>Coemansia</taxon>
    </lineage>
</organism>
<dbReference type="EMBL" id="JANBUN010000018">
    <property type="protein sequence ID" value="KAJ2808053.1"/>
    <property type="molecule type" value="Genomic_DNA"/>
</dbReference>
<dbReference type="Proteomes" id="UP001140087">
    <property type="component" value="Unassembled WGS sequence"/>
</dbReference>
<reference evidence="1" key="1">
    <citation type="submission" date="2022-07" db="EMBL/GenBank/DDBJ databases">
        <title>Phylogenomic reconstructions and comparative analyses of Kickxellomycotina fungi.</title>
        <authorList>
            <person name="Reynolds N.K."/>
            <person name="Stajich J.E."/>
            <person name="Barry K."/>
            <person name="Grigoriev I.V."/>
            <person name="Crous P."/>
            <person name="Smith M.E."/>
        </authorList>
    </citation>
    <scope>NUCLEOTIDE SEQUENCE</scope>
    <source>
        <strain evidence="1">BCRC 34780</strain>
    </source>
</reference>
<name>A0ACC1LHZ4_9FUNG</name>
<keyword evidence="2" id="KW-1185">Reference proteome</keyword>
<gene>
    <name evidence="1" type="ORF">H4R21_000234</name>
</gene>
<evidence type="ECO:0000313" key="1">
    <source>
        <dbReference type="EMBL" id="KAJ2808053.1"/>
    </source>
</evidence>
<proteinExistence type="predicted"/>